<dbReference type="EMBL" id="CP032489">
    <property type="protein sequence ID" value="AYD48886.1"/>
    <property type="molecule type" value="Genomic_DNA"/>
</dbReference>
<evidence type="ECO:0000256" key="1">
    <source>
        <dbReference type="ARBA" id="ARBA00023002"/>
    </source>
</evidence>
<protein>
    <submittedName>
        <fullName evidence="3">NADP oxidoreductase</fullName>
    </submittedName>
</protein>
<dbReference type="InterPro" id="IPR051267">
    <property type="entry name" value="STEAP_metalloreductase"/>
</dbReference>
<keyword evidence="1" id="KW-0560">Oxidoreductase</keyword>
<dbReference type="InterPro" id="IPR036291">
    <property type="entry name" value="NAD(P)-bd_dom_sf"/>
</dbReference>
<keyword evidence="4" id="KW-1185">Reference proteome</keyword>
<dbReference type="AlphaFoldDB" id="A0A386HU58"/>
<organism evidence="3 4">
    <name type="scientific">Arachidicoccus soli</name>
    <dbReference type="NCBI Taxonomy" id="2341117"/>
    <lineage>
        <taxon>Bacteria</taxon>
        <taxon>Pseudomonadati</taxon>
        <taxon>Bacteroidota</taxon>
        <taxon>Chitinophagia</taxon>
        <taxon>Chitinophagales</taxon>
        <taxon>Chitinophagaceae</taxon>
        <taxon>Arachidicoccus</taxon>
    </lineage>
</organism>
<sequence length="244" mass="27257">MRIGIIGSGEMGSLLASKFVALGHTVSITNSRGPQSMRQLAENIGVQPTTIEEVTKNRDVIVIAIPQKSILDLPRNIFNNLSKDIAIIDTGNYYPNLRDGILSGLDQSGIDSLWVQEMLGVTIVKAFNSILATSIKDVEELRDRNDRIALPVSGDNMGAKKTTFKLVQELGFDYLDIGNIHKSWKQQPGSTIYCKDVNLVTMKKKVEEMGDDWYQMQNIVLSKRSRDEKLMKADYTAYLETLKS</sequence>
<name>A0A386HU58_9BACT</name>
<dbReference type="RefSeq" id="WP_119990068.1">
    <property type="nucleotide sequence ID" value="NZ_CP032489.1"/>
</dbReference>
<dbReference type="KEGG" id="ark:D6B99_15485"/>
<evidence type="ECO:0000313" key="4">
    <source>
        <dbReference type="Proteomes" id="UP000266118"/>
    </source>
</evidence>
<dbReference type="OrthoDB" id="9786864at2"/>
<evidence type="ECO:0000313" key="3">
    <source>
        <dbReference type="EMBL" id="AYD48886.1"/>
    </source>
</evidence>
<feature type="domain" description="Pyrroline-5-carboxylate reductase catalytic N-terminal" evidence="2">
    <location>
        <begin position="2"/>
        <end position="93"/>
    </location>
</feature>
<dbReference type="Gene3D" id="3.40.50.720">
    <property type="entry name" value="NAD(P)-binding Rossmann-like Domain"/>
    <property type="match status" value="1"/>
</dbReference>
<dbReference type="Pfam" id="PF03807">
    <property type="entry name" value="F420_oxidored"/>
    <property type="match status" value="1"/>
</dbReference>
<dbReference type="PANTHER" id="PTHR14239">
    <property type="entry name" value="DUDULIN-RELATED"/>
    <property type="match status" value="1"/>
</dbReference>
<accession>A0A386HU58</accession>
<dbReference type="InterPro" id="IPR028939">
    <property type="entry name" value="P5C_Rdtase_cat_N"/>
</dbReference>
<dbReference type="SUPFAM" id="SSF51735">
    <property type="entry name" value="NAD(P)-binding Rossmann-fold domains"/>
    <property type="match status" value="1"/>
</dbReference>
<reference evidence="3 4" key="1">
    <citation type="submission" date="2018-09" db="EMBL/GenBank/DDBJ databases">
        <title>Arachidicoccus sp. nov., a bacterium isolated from soil.</title>
        <authorList>
            <person name="Weon H.-Y."/>
            <person name="Kwon S.-W."/>
            <person name="Lee S.A."/>
        </authorList>
    </citation>
    <scope>NUCLEOTIDE SEQUENCE [LARGE SCALE GENOMIC DNA]</scope>
    <source>
        <strain evidence="3 4">KIS59-12</strain>
    </source>
</reference>
<evidence type="ECO:0000259" key="2">
    <source>
        <dbReference type="Pfam" id="PF03807"/>
    </source>
</evidence>
<dbReference type="Proteomes" id="UP000266118">
    <property type="component" value="Chromosome"/>
</dbReference>
<gene>
    <name evidence="3" type="ORF">D6B99_15485</name>
</gene>
<dbReference type="GO" id="GO:0016491">
    <property type="term" value="F:oxidoreductase activity"/>
    <property type="evidence" value="ECO:0007669"/>
    <property type="project" value="UniProtKB-KW"/>
</dbReference>
<proteinExistence type="predicted"/>